<dbReference type="Proteomes" id="UP000035170">
    <property type="component" value="Unassembled WGS sequence"/>
</dbReference>
<evidence type="ECO:0000313" key="1">
    <source>
        <dbReference type="EMBL" id="KLN54696.1"/>
    </source>
</evidence>
<evidence type="ECO:0000313" key="2">
    <source>
        <dbReference type="Proteomes" id="UP000035170"/>
    </source>
</evidence>
<dbReference type="AlphaFoldDB" id="A0A0H2LY52"/>
<organism evidence="1 2">
    <name type="scientific">Variovorax paradoxus</name>
    <dbReference type="NCBI Taxonomy" id="34073"/>
    <lineage>
        <taxon>Bacteria</taxon>
        <taxon>Pseudomonadati</taxon>
        <taxon>Pseudomonadota</taxon>
        <taxon>Betaproteobacteria</taxon>
        <taxon>Burkholderiales</taxon>
        <taxon>Comamonadaceae</taxon>
        <taxon>Variovorax</taxon>
    </lineage>
</organism>
<dbReference type="EMBL" id="JZWI01000021">
    <property type="protein sequence ID" value="KLN54696.1"/>
    <property type="molecule type" value="Genomic_DNA"/>
</dbReference>
<sequence>MSFRLKGSPKRTTKLARQGLIEGGELHGCRYTFEGFSAVAVRGAPRLRVHLIINREDWPFPESVVLRPAEFRGLQPLKGARSQWLDAAPLMEAALRT</sequence>
<gene>
    <name evidence="1" type="ORF">VPARA_40000</name>
</gene>
<comment type="caution">
    <text evidence="1">The sequence shown here is derived from an EMBL/GenBank/DDBJ whole genome shotgun (WGS) entry which is preliminary data.</text>
</comment>
<keyword evidence="2" id="KW-1185">Reference proteome</keyword>
<dbReference type="RefSeq" id="WP_047785748.1">
    <property type="nucleotide sequence ID" value="NZ_JZWI01000021.1"/>
</dbReference>
<dbReference type="PATRIC" id="fig|34073.19.peg.4095"/>
<protein>
    <submittedName>
        <fullName evidence="1">Uncharacterized protein</fullName>
    </submittedName>
</protein>
<reference evidence="1 2" key="1">
    <citation type="submission" date="2015-03" db="EMBL/GenBank/DDBJ databases">
        <title>Genome sequence of Variovorax paradoxus TBEA6.</title>
        <authorList>
            <person name="Poehlein A."/>
            <person name="Schuldes J."/>
            <person name="Wuebbeler J.H."/>
            <person name="Hiessl S."/>
            <person name="Steinbuechel A."/>
            <person name="Daniel R."/>
        </authorList>
    </citation>
    <scope>NUCLEOTIDE SEQUENCE [LARGE SCALE GENOMIC DNA]</scope>
    <source>
        <strain evidence="1 2">TBEA6</strain>
    </source>
</reference>
<name>A0A0H2LY52_VARPD</name>
<proteinExistence type="predicted"/>
<accession>A0A0H2LY52</accession>